<evidence type="ECO:0000313" key="1">
    <source>
        <dbReference type="EMBL" id="MBX61301.1"/>
    </source>
</evidence>
<dbReference type="AlphaFoldDB" id="A0A2P2Q2T0"/>
<organism evidence="1">
    <name type="scientific">Rhizophora mucronata</name>
    <name type="common">Asiatic mangrove</name>
    <dbReference type="NCBI Taxonomy" id="61149"/>
    <lineage>
        <taxon>Eukaryota</taxon>
        <taxon>Viridiplantae</taxon>
        <taxon>Streptophyta</taxon>
        <taxon>Embryophyta</taxon>
        <taxon>Tracheophyta</taxon>
        <taxon>Spermatophyta</taxon>
        <taxon>Magnoliopsida</taxon>
        <taxon>eudicotyledons</taxon>
        <taxon>Gunneridae</taxon>
        <taxon>Pentapetalae</taxon>
        <taxon>rosids</taxon>
        <taxon>fabids</taxon>
        <taxon>Malpighiales</taxon>
        <taxon>Rhizophoraceae</taxon>
        <taxon>Rhizophora</taxon>
    </lineage>
</organism>
<sequence length="60" mass="6966">MCFALTLCLGQRAGRMAGRIWLLFTRKFESGMSLRAQAFYEFSKVRAVECWKCPVKIMID</sequence>
<name>A0A2P2Q2T0_RHIMU</name>
<accession>A0A2P2Q2T0</accession>
<protein>
    <submittedName>
        <fullName evidence="1">Uncharacterized protein</fullName>
    </submittedName>
</protein>
<proteinExistence type="predicted"/>
<dbReference type="EMBL" id="GGEC01080817">
    <property type="protein sequence ID" value="MBX61301.1"/>
    <property type="molecule type" value="Transcribed_RNA"/>
</dbReference>
<reference evidence="1" key="1">
    <citation type="submission" date="2018-02" db="EMBL/GenBank/DDBJ databases">
        <title>Rhizophora mucronata_Transcriptome.</title>
        <authorList>
            <person name="Meera S.P."/>
            <person name="Sreeshan A."/>
            <person name="Augustine A."/>
        </authorList>
    </citation>
    <scope>NUCLEOTIDE SEQUENCE</scope>
    <source>
        <tissue evidence="1">Leaf</tissue>
    </source>
</reference>